<dbReference type="RefSeq" id="WP_110131455.1">
    <property type="nucleotide sequence ID" value="NZ_QHJQ01000007.1"/>
</dbReference>
<comment type="caution">
    <text evidence="2">The sequence shown here is derived from an EMBL/GenBank/DDBJ whole genome shotgun (WGS) entry which is preliminary data.</text>
</comment>
<accession>A0A317ZIN4</accession>
<evidence type="ECO:0000313" key="2">
    <source>
        <dbReference type="EMBL" id="PXA03758.1"/>
    </source>
</evidence>
<feature type="signal peptide" evidence="1">
    <location>
        <begin position="1"/>
        <end position="24"/>
    </location>
</feature>
<keyword evidence="3" id="KW-1185">Reference proteome</keyword>
<protein>
    <recommendedName>
        <fullName evidence="4">Outer membrane lipoprotein-sorting protein</fullName>
    </recommendedName>
</protein>
<evidence type="ECO:0000313" key="3">
    <source>
        <dbReference type="Proteomes" id="UP000247099"/>
    </source>
</evidence>
<name>A0A317ZIN4_9BACT</name>
<reference evidence="2 3" key="1">
    <citation type="submission" date="2018-05" db="EMBL/GenBank/DDBJ databases">
        <title>Coraliomargarita sinensis sp. nov., isolated from a marine solar saltern.</title>
        <authorList>
            <person name="Zhou L.Y."/>
        </authorList>
    </citation>
    <scope>NUCLEOTIDE SEQUENCE [LARGE SCALE GENOMIC DNA]</scope>
    <source>
        <strain evidence="2 3">WN38</strain>
    </source>
</reference>
<keyword evidence="1" id="KW-0732">Signal</keyword>
<dbReference type="OrthoDB" id="196652at2"/>
<dbReference type="Proteomes" id="UP000247099">
    <property type="component" value="Unassembled WGS sequence"/>
</dbReference>
<dbReference type="EMBL" id="QHJQ01000007">
    <property type="protein sequence ID" value="PXA03758.1"/>
    <property type="molecule type" value="Genomic_DNA"/>
</dbReference>
<evidence type="ECO:0008006" key="4">
    <source>
        <dbReference type="Google" id="ProtNLM"/>
    </source>
</evidence>
<dbReference type="InParanoid" id="A0A317ZIN4"/>
<dbReference type="AlphaFoldDB" id="A0A317ZIN4"/>
<proteinExistence type="predicted"/>
<organism evidence="2 3">
    <name type="scientific">Coraliomargarita sinensis</name>
    <dbReference type="NCBI Taxonomy" id="2174842"/>
    <lineage>
        <taxon>Bacteria</taxon>
        <taxon>Pseudomonadati</taxon>
        <taxon>Verrucomicrobiota</taxon>
        <taxon>Opitutia</taxon>
        <taxon>Puniceicoccales</taxon>
        <taxon>Coraliomargaritaceae</taxon>
        <taxon>Coraliomargarita</taxon>
    </lineage>
</organism>
<feature type="chain" id="PRO_5016449080" description="Outer membrane lipoprotein-sorting protein" evidence="1">
    <location>
        <begin position="25"/>
        <end position="265"/>
    </location>
</feature>
<sequence length="265" mass="28993">MRFICIHGLVFTCLSLAFSSLSLAVEDPQLRETLNKHWEAMGGNNWLKVESIRLSGTIERNGRAADICIVKKRPNQIRATVTLPLPGGEDEKLQVIRAHDGEAAWTATRLAGAPVMKKDPLPPDAAAELLADAGVLPPLIKLWREGGKLKRSTPETKGALTLIPISSQPGNGETSHVFYLNHETHLLHAIENRTTHSVTKTTFADYTWEAGVRLAKTSKVESSETGHSKLETKSIQIGVGIYDEYFSSTGGPEAQTYTLSRPTED</sequence>
<evidence type="ECO:0000256" key="1">
    <source>
        <dbReference type="SAM" id="SignalP"/>
    </source>
</evidence>
<gene>
    <name evidence="2" type="ORF">DDZ13_10725</name>
</gene>